<evidence type="ECO:0000313" key="2">
    <source>
        <dbReference type="EMBL" id="GAB0185072.1"/>
    </source>
</evidence>
<accession>A0ABC9WJ39</accession>
<protein>
    <submittedName>
        <fullName evidence="2">Uncharacterized protein</fullName>
    </submittedName>
</protein>
<comment type="caution">
    <text evidence="2">The sequence shown here is derived from an EMBL/GenBank/DDBJ whole genome shotgun (WGS) entry which is preliminary data.</text>
</comment>
<keyword evidence="3" id="KW-1185">Reference proteome</keyword>
<gene>
    <name evidence="2" type="ORF">GRJ2_000972500</name>
</gene>
<reference evidence="2 3" key="1">
    <citation type="submission" date="2024-06" db="EMBL/GenBank/DDBJ databases">
        <title>The draft genome of Grus japonensis, version 3.</title>
        <authorList>
            <person name="Nabeshima K."/>
            <person name="Suzuki S."/>
            <person name="Onuma M."/>
        </authorList>
    </citation>
    <scope>NUCLEOTIDE SEQUENCE [LARGE SCALE GENOMIC DNA]</scope>
    <source>
        <strain evidence="2 3">451A</strain>
    </source>
</reference>
<dbReference type="AlphaFoldDB" id="A0ABC9WJ39"/>
<evidence type="ECO:0000313" key="3">
    <source>
        <dbReference type="Proteomes" id="UP001623348"/>
    </source>
</evidence>
<feature type="region of interest" description="Disordered" evidence="1">
    <location>
        <begin position="1"/>
        <end position="28"/>
    </location>
</feature>
<proteinExistence type="predicted"/>
<evidence type="ECO:0000256" key="1">
    <source>
        <dbReference type="SAM" id="MobiDB-lite"/>
    </source>
</evidence>
<organism evidence="2 3">
    <name type="scientific">Grus japonensis</name>
    <name type="common">Japanese crane</name>
    <name type="synonym">Red-crowned crane</name>
    <dbReference type="NCBI Taxonomy" id="30415"/>
    <lineage>
        <taxon>Eukaryota</taxon>
        <taxon>Metazoa</taxon>
        <taxon>Chordata</taxon>
        <taxon>Craniata</taxon>
        <taxon>Vertebrata</taxon>
        <taxon>Euteleostomi</taxon>
        <taxon>Archelosauria</taxon>
        <taxon>Archosauria</taxon>
        <taxon>Dinosauria</taxon>
        <taxon>Saurischia</taxon>
        <taxon>Theropoda</taxon>
        <taxon>Coelurosauria</taxon>
        <taxon>Aves</taxon>
        <taxon>Neognathae</taxon>
        <taxon>Neoaves</taxon>
        <taxon>Gruiformes</taxon>
        <taxon>Gruidae</taxon>
        <taxon>Grus</taxon>
    </lineage>
</organism>
<dbReference type="EMBL" id="BAAFJT010000002">
    <property type="protein sequence ID" value="GAB0185072.1"/>
    <property type="molecule type" value="Genomic_DNA"/>
</dbReference>
<dbReference type="Proteomes" id="UP001623348">
    <property type="component" value="Unassembled WGS sequence"/>
</dbReference>
<sequence>MPRSKGGGQLVWRKGAAGQGAIEKEGEGKTNVSDYLQLGWPTEVIQDVDDKYMVADLYEFVGLDPDSKSTIALP</sequence>
<name>A0ABC9WJ39_GRUJA</name>